<dbReference type="Gene3D" id="2.60.40.60">
    <property type="entry name" value="Cadherins"/>
    <property type="match status" value="4"/>
</dbReference>
<dbReference type="Pfam" id="PF00028">
    <property type="entry name" value="Cadherin"/>
    <property type="match status" value="4"/>
</dbReference>
<dbReference type="GO" id="GO:0005634">
    <property type="term" value="C:nucleus"/>
    <property type="evidence" value="ECO:0007669"/>
    <property type="project" value="UniProtKB-SubCell"/>
</dbReference>
<keyword evidence="14" id="KW-0325">Glycoprotein</keyword>
<comment type="function">
    <text evidence="1">DNA-binding protein that specifically recognizes a negative element (S1F) within the RPS1 promoter.</text>
</comment>
<dbReference type="InterPro" id="IPR015919">
    <property type="entry name" value="Cadherin-like_sf"/>
</dbReference>
<keyword evidence="8" id="KW-0130">Cell adhesion</keyword>
<sequence length="663" mass="71802">SIISGNPSGIFNIDSKTGALSLKSSLDFESSRQYIIVVQGQDGGTPPLVGTKVVTINVADENDNKPLFTTSRLETTIKSDTPILTSICQVQASDRDSGSNGIFDYIIQSGNDNHLFSIDTVKGVILTSASLEVVNSFYTLIVEAVDHGKPQLTGTTTVAITVQPVQSPGQANYNFSVLENQSIGTLVGTIPKDTSLNTITSYIISGGNYGNAFAISKNANQDGVIRTNISLDRETYAYYQLLISVVTISITRDITVKVQVLDLNDNSPVSNTNYLSLQVVENLAAGYPLGKLTFTDADEKGINSNFDLYISPATPPATTYFSVDTSGAINLIKPISYEVLSSVWFYVVAKDRGKPPRSSSVEVYVKVIDVNETKLYNNFQPASYICCDFPDDSIEGDVVCLLTPTKAGINLASGDIVSYTIVGIDSIFTVHSSAGYLQVKKSSFISSATRYFQWVIITVDSGQVRTSYAVMVRLDTFNRNAHLISIKVNTDVGDLQSKQADLQAKLQVLFKQPQLVTIWTIRDTTSGFRRRKLLASQSEALAVVEADTSINNMSNIGVAKTFLTSEEAMKVLQLSSDGTPVQSLTTSSPVVSSVQPYNTDDNDGLDPAYIALIVVGCLVLIAIIIALIVYCACYRRANKGPDKKKLVSKKQQTKNTFANIDKS</sequence>
<evidence type="ECO:0000256" key="7">
    <source>
        <dbReference type="ARBA" id="ARBA00022837"/>
    </source>
</evidence>
<evidence type="ECO:0000256" key="3">
    <source>
        <dbReference type="ARBA" id="ARBA00004370"/>
    </source>
</evidence>
<evidence type="ECO:0000313" key="20">
    <source>
        <dbReference type="EMBL" id="CEK73306.1"/>
    </source>
</evidence>
<evidence type="ECO:0000256" key="14">
    <source>
        <dbReference type="ARBA" id="ARBA00023180"/>
    </source>
</evidence>
<evidence type="ECO:0000256" key="8">
    <source>
        <dbReference type="ARBA" id="ARBA00022889"/>
    </source>
</evidence>
<dbReference type="SUPFAM" id="SSF49313">
    <property type="entry name" value="Cadherin-like"/>
    <property type="match status" value="4"/>
</dbReference>
<dbReference type="GO" id="GO:0016477">
    <property type="term" value="P:cell migration"/>
    <property type="evidence" value="ECO:0007669"/>
    <property type="project" value="TreeGrafter"/>
</dbReference>
<dbReference type="InterPro" id="IPR006779">
    <property type="entry name" value="S1FA_DNA-bd"/>
</dbReference>
<evidence type="ECO:0000256" key="2">
    <source>
        <dbReference type="ARBA" id="ARBA00004123"/>
    </source>
</evidence>
<evidence type="ECO:0000256" key="15">
    <source>
        <dbReference type="ARBA" id="ARBA00023242"/>
    </source>
</evidence>
<gene>
    <name evidence="20" type="primary">ORF86162</name>
</gene>
<dbReference type="GO" id="GO:0007156">
    <property type="term" value="P:homophilic cell adhesion via plasma membrane adhesion molecules"/>
    <property type="evidence" value="ECO:0007669"/>
    <property type="project" value="InterPro"/>
</dbReference>
<dbReference type="PROSITE" id="PS00232">
    <property type="entry name" value="CADHERIN_1"/>
    <property type="match status" value="2"/>
</dbReference>
<evidence type="ECO:0000256" key="17">
    <source>
        <dbReference type="SAM" id="MobiDB-lite"/>
    </source>
</evidence>
<feature type="non-terminal residue" evidence="20">
    <location>
        <position position="663"/>
    </location>
</feature>
<dbReference type="SMART" id="SM00112">
    <property type="entry name" value="CA"/>
    <property type="match status" value="4"/>
</dbReference>
<dbReference type="InterPro" id="IPR039808">
    <property type="entry name" value="Cadherin"/>
</dbReference>
<dbReference type="PROSITE" id="PS50268">
    <property type="entry name" value="CADHERIN_2"/>
    <property type="match status" value="4"/>
</dbReference>
<dbReference type="GO" id="GO:0006355">
    <property type="term" value="P:regulation of DNA-templated transcription"/>
    <property type="evidence" value="ECO:0007669"/>
    <property type="project" value="InterPro"/>
</dbReference>
<dbReference type="GO" id="GO:0016342">
    <property type="term" value="C:catenin complex"/>
    <property type="evidence" value="ECO:0007669"/>
    <property type="project" value="TreeGrafter"/>
</dbReference>
<dbReference type="InterPro" id="IPR002126">
    <property type="entry name" value="Cadherin-like_dom"/>
</dbReference>
<keyword evidence="12 18" id="KW-0472">Membrane</keyword>
<dbReference type="Pfam" id="PF04689">
    <property type="entry name" value="S1FA"/>
    <property type="match status" value="1"/>
</dbReference>
<dbReference type="GO" id="GO:0005509">
    <property type="term" value="F:calcium ion binding"/>
    <property type="evidence" value="ECO:0007669"/>
    <property type="project" value="UniProtKB-UniRule"/>
</dbReference>
<feature type="domain" description="Cadherin" evidence="19">
    <location>
        <begin position="271"/>
        <end position="383"/>
    </location>
</feature>
<feature type="domain" description="Cadherin" evidence="19">
    <location>
        <begin position="1"/>
        <end position="68"/>
    </location>
</feature>
<evidence type="ECO:0000256" key="10">
    <source>
        <dbReference type="ARBA" id="ARBA00023015"/>
    </source>
</evidence>
<dbReference type="PANTHER" id="PTHR24027:SF438">
    <property type="entry name" value="CADHERIN 23"/>
    <property type="match status" value="1"/>
</dbReference>
<organism evidence="20">
    <name type="scientific">Arion vulgaris</name>
    <dbReference type="NCBI Taxonomy" id="1028688"/>
    <lineage>
        <taxon>Eukaryota</taxon>
        <taxon>Metazoa</taxon>
        <taxon>Spiralia</taxon>
        <taxon>Lophotrochozoa</taxon>
        <taxon>Mollusca</taxon>
        <taxon>Gastropoda</taxon>
        <taxon>Heterobranchia</taxon>
        <taxon>Euthyneura</taxon>
        <taxon>Panpulmonata</taxon>
        <taxon>Eupulmonata</taxon>
        <taxon>Stylommatophora</taxon>
        <taxon>Helicina</taxon>
        <taxon>Arionoidea</taxon>
        <taxon>Arionidae</taxon>
        <taxon>Arion</taxon>
    </lineage>
</organism>
<evidence type="ECO:0000256" key="12">
    <source>
        <dbReference type="ARBA" id="ARBA00023136"/>
    </source>
</evidence>
<dbReference type="AlphaFoldDB" id="A0A0B6ZZP3"/>
<reference evidence="20" key="1">
    <citation type="submission" date="2014-12" db="EMBL/GenBank/DDBJ databases">
        <title>Insight into the proteome of Arion vulgaris.</title>
        <authorList>
            <person name="Aradska J."/>
            <person name="Bulat T."/>
            <person name="Smidak R."/>
            <person name="Sarate P."/>
            <person name="Gangsoo J."/>
            <person name="Sialana F."/>
            <person name="Bilban M."/>
            <person name="Lubec G."/>
        </authorList>
    </citation>
    <scope>NUCLEOTIDE SEQUENCE</scope>
    <source>
        <tissue evidence="20">Skin</tissue>
    </source>
</reference>
<comment type="similarity">
    <text evidence="4">Belongs to the S1FA transcription factor family.</text>
</comment>
<evidence type="ECO:0000256" key="18">
    <source>
        <dbReference type="SAM" id="Phobius"/>
    </source>
</evidence>
<evidence type="ECO:0000256" key="9">
    <source>
        <dbReference type="ARBA" id="ARBA00022989"/>
    </source>
</evidence>
<dbReference type="FunFam" id="2.60.40.60:FF:000116">
    <property type="entry name" value="Dachsous cadherin-related 2"/>
    <property type="match status" value="1"/>
</dbReference>
<evidence type="ECO:0000256" key="16">
    <source>
        <dbReference type="PROSITE-ProRule" id="PRU00043"/>
    </source>
</evidence>
<dbReference type="PRINTS" id="PR00205">
    <property type="entry name" value="CADHERIN"/>
</dbReference>
<comment type="subcellular location">
    <subcellularLocation>
        <location evidence="3">Membrane</location>
    </subcellularLocation>
    <subcellularLocation>
        <location evidence="2">Nucleus</location>
    </subcellularLocation>
</comment>
<keyword evidence="13" id="KW-0804">Transcription</keyword>
<accession>A0A0B6ZZP3</accession>
<evidence type="ECO:0000256" key="4">
    <source>
        <dbReference type="ARBA" id="ARBA00007382"/>
    </source>
</evidence>
<keyword evidence="15" id="KW-0539">Nucleus</keyword>
<evidence type="ECO:0000256" key="1">
    <source>
        <dbReference type="ARBA" id="ARBA00002946"/>
    </source>
</evidence>
<keyword evidence="5 18" id="KW-0812">Transmembrane</keyword>
<evidence type="ECO:0000259" key="19">
    <source>
        <dbReference type="PROSITE" id="PS50268"/>
    </source>
</evidence>
<keyword evidence="6" id="KW-0677">Repeat</keyword>
<keyword evidence="9 18" id="KW-1133">Transmembrane helix</keyword>
<proteinExistence type="inferred from homology"/>
<keyword evidence="10" id="KW-0805">Transcription regulation</keyword>
<feature type="domain" description="Cadherin" evidence="19">
    <location>
        <begin position="169"/>
        <end position="270"/>
    </location>
</feature>
<dbReference type="InterPro" id="IPR020894">
    <property type="entry name" value="Cadherin_CS"/>
</dbReference>
<name>A0A0B6ZZP3_9EUPU</name>
<dbReference type="EMBL" id="HACG01026441">
    <property type="protein sequence ID" value="CEK73306.1"/>
    <property type="molecule type" value="Transcribed_RNA"/>
</dbReference>
<evidence type="ECO:0000256" key="6">
    <source>
        <dbReference type="ARBA" id="ARBA00022737"/>
    </source>
</evidence>
<evidence type="ECO:0000256" key="13">
    <source>
        <dbReference type="ARBA" id="ARBA00023163"/>
    </source>
</evidence>
<feature type="transmembrane region" description="Helical" evidence="18">
    <location>
        <begin position="608"/>
        <end position="634"/>
    </location>
</feature>
<evidence type="ECO:0000256" key="11">
    <source>
        <dbReference type="ARBA" id="ARBA00023125"/>
    </source>
</evidence>
<dbReference type="PANTHER" id="PTHR24027">
    <property type="entry name" value="CADHERIN-23"/>
    <property type="match status" value="1"/>
</dbReference>
<dbReference type="GO" id="GO:0045296">
    <property type="term" value="F:cadherin binding"/>
    <property type="evidence" value="ECO:0007669"/>
    <property type="project" value="TreeGrafter"/>
</dbReference>
<dbReference type="CDD" id="cd11304">
    <property type="entry name" value="Cadherin_repeat"/>
    <property type="match status" value="4"/>
</dbReference>
<dbReference type="GO" id="GO:0008013">
    <property type="term" value="F:beta-catenin binding"/>
    <property type="evidence" value="ECO:0007669"/>
    <property type="project" value="TreeGrafter"/>
</dbReference>
<keyword evidence="11" id="KW-0238">DNA-binding</keyword>
<protein>
    <recommendedName>
        <fullName evidence="19">Cadherin domain-containing protein</fullName>
    </recommendedName>
</protein>
<dbReference type="GO" id="GO:0003677">
    <property type="term" value="F:DNA binding"/>
    <property type="evidence" value="ECO:0007669"/>
    <property type="project" value="UniProtKB-KW"/>
</dbReference>
<keyword evidence="7 16" id="KW-0106">Calcium</keyword>
<feature type="non-terminal residue" evidence="20">
    <location>
        <position position="1"/>
    </location>
</feature>
<feature type="domain" description="Cadherin" evidence="19">
    <location>
        <begin position="69"/>
        <end position="170"/>
    </location>
</feature>
<evidence type="ECO:0000256" key="5">
    <source>
        <dbReference type="ARBA" id="ARBA00022692"/>
    </source>
</evidence>
<feature type="region of interest" description="Disordered" evidence="17">
    <location>
        <begin position="644"/>
        <end position="663"/>
    </location>
</feature>